<organism evidence="1 2">
    <name type="scientific">Pseudomonas phage phiR18</name>
    <dbReference type="NCBI Taxonomy" id="1752027"/>
    <lineage>
        <taxon>Viruses</taxon>
        <taxon>Duplodnaviria</taxon>
        <taxon>Heunggongvirae</taxon>
        <taxon>Uroviricota</taxon>
        <taxon>Caudoviricetes</taxon>
        <taxon>Kochitakasuvirus</taxon>
        <taxon>Kochitakasuvirus R18</taxon>
    </lineage>
</organism>
<dbReference type="GeneID" id="40080254"/>
<evidence type="ECO:0000313" key="1">
    <source>
        <dbReference type="EMBL" id="BAU16388.1"/>
    </source>
</evidence>
<dbReference type="Proteomes" id="UP000221614">
    <property type="component" value="Segment"/>
</dbReference>
<keyword evidence="2" id="KW-1185">Reference proteome</keyword>
<dbReference type="KEGG" id="vg:40080254"/>
<proteinExistence type="predicted"/>
<evidence type="ECO:0000313" key="2">
    <source>
        <dbReference type="Proteomes" id="UP000221614"/>
    </source>
</evidence>
<name>A0A0S3UFU3_9CAUD</name>
<dbReference type="RefSeq" id="YP_009604360.1">
    <property type="nucleotide sequence ID" value="NC_041964.1"/>
</dbReference>
<dbReference type="EMBL" id="LC102729">
    <property type="protein sequence ID" value="BAU16388.1"/>
    <property type="molecule type" value="Genomic_DNA"/>
</dbReference>
<protein>
    <submittedName>
        <fullName evidence="1">Uncharacterized protein</fullName>
    </submittedName>
</protein>
<accession>A0A0S3UFU3</accession>
<reference evidence="1" key="1">
    <citation type="journal article" date="2016" name="Genome Announc.">
        <title>Complete Genome Sequences of Broad-Host-Range Pseudomonas aeruginosa Bacteriophages phiR18 and phiS12-1.</title>
        <authorList>
            <person name="Furusawa T."/>
            <person name="Iwano H."/>
            <person name="Higuchi H."/>
            <person name="Usui M."/>
            <person name="Maruyama F."/>
            <person name="Nakagawa I."/>
            <person name="Yokota H."/>
            <person name="Tamura Y."/>
        </authorList>
    </citation>
    <scope>NUCLEOTIDE SEQUENCE [LARGE SCALE GENOMIC DNA]</scope>
</reference>
<sequence>MTYITDLLDSKSPAAVAALRTTANSCLMRAVSQALRLARIELRNVGNGIDGANNLRANADAAKARAKQLEGAGKQGITAEEIILRNFRMYYAIAVRLEDRDSEYERAMTVDQAFELATTPRDSSKLSQSAELAALSKISGMSPEDILKMRDLDARRFADSAKDAVPLARTLLDDVSHNGVGEDELFLELPVQQQFQTFAKATEAAVIQLQRDTQRAARFLESPVRALRDLAFSDVTVSKADADSLEKQLEHFIVTHKSELEFM</sequence>